<dbReference type="AlphaFoldDB" id="A0A3Q7HY38"/>
<reference evidence="1" key="2">
    <citation type="submission" date="2019-01" db="UniProtKB">
        <authorList>
            <consortium name="EnsemblPlants"/>
        </authorList>
    </citation>
    <scope>IDENTIFICATION</scope>
    <source>
        <strain evidence="1">cv. Heinz 1706</strain>
    </source>
</reference>
<accession>A0A3Q7HY38</accession>
<protein>
    <submittedName>
        <fullName evidence="1">Uncharacterized protein</fullName>
    </submittedName>
</protein>
<dbReference type="Gramene" id="Solyc06g082915.1.1">
    <property type="protein sequence ID" value="Solyc06g082915.1.1"/>
    <property type="gene ID" value="Solyc06g082915.1"/>
</dbReference>
<dbReference type="Proteomes" id="UP000004994">
    <property type="component" value="Chromosome 6"/>
</dbReference>
<dbReference type="EnsemblPlants" id="Solyc06g082915.1.1">
    <property type="protein sequence ID" value="Solyc06g082915.1.1"/>
    <property type="gene ID" value="Solyc06g082915.1"/>
</dbReference>
<sequence>MLVTGCRFGLTGTGNLCAELTTVLSFIIPTSLQTRSRIIRKSLTTMKVLRGIASTLLNAKVDPKPFRDPNLLSLYPNAKFSTLVWVPQFSHHPSQYVPKQKATPLEKPILDSQFQWVLKEIQELEG</sequence>
<name>A0A3Q7HY38_SOLLC</name>
<evidence type="ECO:0000313" key="2">
    <source>
        <dbReference type="Proteomes" id="UP000004994"/>
    </source>
</evidence>
<keyword evidence="2" id="KW-1185">Reference proteome</keyword>
<proteinExistence type="predicted"/>
<reference evidence="1" key="1">
    <citation type="journal article" date="2012" name="Nature">
        <title>The tomato genome sequence provides insights into fleshy fruit evolution.</title>
        <authorList>
            <consortium name="Tomato Genome Consortium"/>
        </authorList>
    </citation>
    <scope>NUCLEOTIDE SEQUENCE [LARGE SCALE GENOMIC DNA]</scope>
    <source>
        <strain evidence="1">cv. Heinz 1706</strain>
    </source>
</reference>
<dbReference type="InParanoid" id="A0A3Q7HY38"/>
<organism evidence="1">
    <name type="scientific">Solanum lycopersicum</name>
    <name type="common">Tomato</name>
    <name type="synonym">Lycopersicon esculentum</name>
    <dbReference type="NCBI Taxonomy" id="4081"/>
    <lineage>
        <taxon>Eukaryota</taxon>
        <taxon>Viridiplantae</taxon>
        <taxon>Streptophyta</taxon>
        <taxon>Embryophyta</taxon>
        <taxon>Tracheophyta</taxon>
        <taxon>Spermatophyta</taxon>
        <taxon>Magnoliopsida</taxon>
        <taxon>eudicotyledons</taxon>
        <taxon>Gunneridae</taxon>
        <taxon>Pentapetalae</taxon>
        <taxon>asterids</taxon>
        <taxon>lamiids</taxon>
        <taxon>Solanales</taxon>
        <taxon>Solanaceae</taxon>
        <taxon>Solanoideae</taxon>
        <taxon>Solaneae</taxon>
        <taxon>Solanum</taxon>
        <taxon>Solanum subgen. Lycopersicon</taxon>
    </lineage>
</organism>
<evidence type="ECO:0000313" key="1">
    <source>
        <dbReference type="EnsemblPlants" id="Solyc06g082915.1.1"/>
    </source>
</evidence>